<evidence type="ECO:0000256" key="3">
    <source>
        <dbReference type="SAM" id="Phobius"/>
    </source>
</evidence>
<keyword evidence="2" id="KW-0378">Hydrolase</keyword>
<dbReference type="eggNOG" id="KOG3720">
    <property type="taxonomic scope" value="Eukaryota"/>
</dbReference>
<dbReference type="InterPro" id="IPR029033">
    <property type="entry name" value="His_PPase_superfam"/>
</dbReference>
<reference evidence="5 6" key="1">
    <citation type="journal article" date="2010" name="Cell">
        <title>The genome of Naegleria gruberi illuminates early eukaryotic versatility.</title>
        <authorList>
            <person name="Fritz-Laylin L.K."/>
            <person name="Prochnik S.E."/>
            <person name="Ginger M.L."/>
            <person name="Dacks J.B."/>
            <person name="Carpenter M.L."/>
            <person name="Field M.C."/>
            <person name="Kuo A."/>
            <person name="Paredez A."/>
            <person name="Chapman J."/>
            <person name="Pham J."/>
            <person name="Shu S."/>
            <person name="Neupane R."/>
            <person name="Cipriano M."/>
            <person name="Mancuso J."/>
            <person name="Tu H."/>
            <person name="Salamov A."/>
            <person name="Lindquist E."/>
            <person name="Shapiro H."/>
            <person name="Lucas S."/>
            <person name="Grigoriev I.V."/>
            <person name="Cande W.Z."/>
            <person name="Fulton C."/>
            <person name="Rokhsar D.S."/>
            <person name="Dawson S.C."/>
        </authorList>
    </citation>
    <scope>NUCLEOTIDE SEQUENCE [LARGE SCALE GENOMIC DNA]</scope>
    <source>
        <strain evidence="5 6">NEG-M</strain>
    </source>
</reference>
<dbReference type="GO" id="GO:0016791">
    <property type="term" value="F:phosphatase activity"/>
    <property type="evidence" value="ECO:0007669"/>
    <property type="project" value="TreeGrafter"/>
</dbReference>
<dbReference type="RefSeq" id="XP_002682671.1">
    <property type="nucleotide sequence ID" value="XM_002682625.1"/>
</dbReference>
<dbReference type="OrthoDB" id="10257284at2759"/>
<comment type="similarity">
    <text evidence="1">Belongs to the histidine acid phosphatase family.</text>
</comment>
<evidence type="ECO:0000256" key="1">
    <source>
        <dbReference type="ARBA" id="ARBA00005375"/>
    </source>
</evidence>
<feature type="chain" id="PRO_5003038362" evidence="4">
    <location>
        <begin position="21"/>
        <end position="593"/>
    </location>
</feature>
<dbReference type="Proteomes" id="UP000006671">
    <property type="component" value="Unassembled WGS sequence"/>
</dbReference>
<accession>D2UZD0</accession>
<dbReference type="SUPFAM" id="SSF53254">
    <property type="entry name" value="Phosphoglycerate mutase-like"/>
    <property type="match status" value="1"/>
</dbReference>
<evidence type="ECO:0000313" key="6">
    <source>
        <dbReference type="Proteomes" id="UP000006671"/>
    </source>
</evidence>
<sequence length="593" mass="66620">MILLKVTTAILLLLGNISHAKIVQVQVLSRHCDRSPVSQYQIPTDPWDWQGFLAKYSYSDGVSPSIQIPFGQGQLTGLGLQQCFQVGKHFRNRYLSRFMNNTQNNGVNENPNVISNLVYPQNNQMDTTTAHWNPQDFRFYATNYDRTLFSVFSIAQAMFPNGYGPLSDISLNGQVNAMPQGMQPIPIHTQTSTNEIWMSGYGKCPTIDLNNEENQQSSEYLKMIADFKPYLKIISNLTGIPFENGLITMNSQKSFLSNIFSNTESKDETRVPFYKYLASPEDAPTQQESTLSSYPQFTTPIDFSNFYLVLDLLNVQYSHNQLNLKGILDIWEKILQIGDASTYSTFSRKVQGTLGGGPLVQKMIVEMEKMISSLSGLKADKQADNYGADPDESKTVPYKYVHYSAHDVTILSLMAALKLSDDYPQLRAIPPYGSQILFELHQSDNVPAGQKPTLDDFYIRIRYNRGFSDDSFTEYSLISLAGTGCKPGKDSNFNCSYSNFKSVCQADAIPKDWCSECKNTKADICVRALYEKERSLTTIMLVILPIMGGLLLILLVLIAIIRLRSSKLSRMVRGTADTTTINSESATLYQTLH</sequence>
<dbReference type="InterPro" id="IPR000560">
    <property type="entry name" value="His_Pase_clade-2"/>
</dbReference>
<dbReference type="AlphaFoldDB" id="D2UZD0"/>
<dbReference type="InParanoid" id="D2UZD0"/>
<dbReference type="OMA" id="SIAQAMF"/>
<keyword evidence="3" id="KW-1133">Transmembrane helix</keyword>
<evidence type="ECO:0000256" key="4">
    <source>
        <dbReference type="SAM" id="SignalP"/>
    </source>
</evidence>
<evidence type="ECO:0000256" key="2">
    <source>
        <dbReference type="ARBA" id="ARBA00022801"/>
    </source>
</evidence>
<dbReference type="PANTHER" id="PTHR11567">
    <property type="entry name" value="ACID PHOSPHATASE-RELATED"/>
    <property type="match status" value="1"/>
</dbReference>
<dbReference type="KEGG" id="ngr:NAEGRDRAFT_77908"/>
<dbReference type="CDD" id="cd07061">
    <property type="entry name" value="HP_HAP_like"/>
    <property type="match status" value="1"/>
</dbReference>
<feature type="signal peptide" evidence="4">
    <location>
        <begin position="1"/>
        <end position="20"/>
    </location>
</feature>
<dbReference type="Gene3D" id="3.40.50.1240">
    <property type="entry name" value="Phosphoglycerate mutase-like"/>
    <property type="match status" value="2"/>
</dbReference>
<dbReference type="Pfam" id="PF00328">
    <property type="entry name" value="His_Phos_2"/>
    <property type="match status" value="1"/>
</dbReference>
<keyword evidence="4" id="KW-0732">Signal</keyword>
<evidence type="ECO:0000313" key="5">
    <source>
        <dbReference type="EMBL" id="EFC49927.1"/>
    </source>
</evidence>
<keyword evidence="6" id="KW-1185">Reference proteome</keyword>
<name>D2UZD0_NAEGR</name>
<dbReference type="EMBL" id="GG738846">
    <property type="protein sequence ID" value="EFC49927.1"/>
    <property type="molecule type" value="Genomic_DNA"/>
</dbReference>
<dbReference type="VEuPathDB" id="AmoebaDB:NAEGRDRAFT_77908"/>
<protein>
    <submittedName>
        <fullName evidence="5">Acid phosphatase</fullName>
    </submittedName>
</protein>
<gene>
    <name evidence="5" type="ORF">NAEGRDRAFT_77908</name>
</gene>
<dbReference type="GeneID" id="8855323"/>
<organism evidence="6">
    <name type="scientific">Naegleria gruberi</name>
    <name type="common">Amoeba</name>
    <dbReference type="NCBI Taxonomy" id="5762"/>
    <lineage>
        <taxon>Eukaryota</taxon>
        <taxon>Discoba</taxon>
        <taxon>Heterolobosea</taxon>
        <taxon>Tetramitia</taxon>
        <taxon>Eutetramitia</taxon>
        <taxon>Vahlkampfiidae</taxon>
        <taxon>Naegleria</taxon>
    </lineage>
</organism>
<keyword evidence="3" id="KW-0472">Membrane</keyword>
<dbReference type="PANTHER" id="PTHR11567:SF110">
    <property type="entry name" value="2-PHOSPHOXYLOSE PHOSPHATASE 1"/>
    <property type="match status" value="1"/>
</dbReference>
<proteinExistence type="inferred from homology"/>
<keyword evidence="3" id="KW-0812">Transmembrane</keyword>
<dbReference type="InterPro" id="IPR050645">
    <property type="entry name" value="Histidine_acid_phosphatase"/>
</dbReference>
<feature type="transmembrane region" description="Helical" evidence="3">
    <location>
        <begin position="539"/>
        <end position="561"/>
    </location>
</feature>